<sequence length="236" mass="26090">MKITFLGTGVAVSLAGKAQQSILIEDDKLVLVDCGFGTMLRLQQAGYDATDIDAIVLTHFHLDHCGELMGILKARWLNGAKKIDIHAPEGARNFMDSFFSASPYLIGKPDFRVYEVSDGDIFSIGHLKFEARKTIHSLESLGYAVNDVLISGDTSAFSGLYHDVDTVIHEMSLDFGGKPDFHTSPENFAENAGNIRKAYFIHLYPPAYGNRKNIAAFLEKKGVRAEYPNDLEVLML</sequence>
<dbReference type="SUPFAM" id="SSF56281">
    <property type="entry name" value="Metallo-hydrolase/oxidoreductase"/>
    <property type="match status" value="1"/>
</dbReference>
<dbReference type="EMBL" id="CP087714">
    <property type="protein sequence ID" value="XAT63956.1"/>
    <property type="molecule type" value="Genomic_DNA"/>
</dbReference>
<dbReference type="Gene3D" id="3.60.15.10">
    <property type="entry name" value="Ribonuclease Z/Hydroxyacylglutathione hydrolase-like"/>
    <property type="match status" value="1"/>
</dbReference>
<feature type="domain" description="Metallo-beta-lactamase" evidence="1">
    <location>
        <begin position="18"/>
        <end position="202"/>
    </location>
</feature>
<dbReference type="RefSeq" id="WP_193808595.1">
    <property type="nucleotide sequence ID" value="NZ_CP087714.1"/>
</dbReference>
<dbReference type="PANTHER" id="PTHR46018">
    <property type="entry name" value="ZINC PHOSPHODIESTERASE ELAC PROTEIN 1"/>
    <property type="match status" value="1"/>
</dbReference>
<accession>A0ABZ3H5N6</accession>
<protein>
    <submittedName>
        <fullName evidence="2">Ribonuclease Z</fullName>
    </submittedName>
</protein>
<dbReference type="InterPro" id="IPR036866">
    <property type="entry name" value="RibonucZ/Hydroxyglut_hydro"/>
</dbReference>
<name>A0ABZ3H5N6_GEOAI</name>
<dbReference type="CDD" id="cd16272">
    <property type="entry name" value="RNaseZ_MBL-fold"/>
    <property type="match status" value="1"/>
</dbReference>
<dbReference type="GeneID" id="90448204"/>
<keyword evidence="3" id="KW-1185">Reference proteome</keyword>
<dbReference type="SMART" id="SM00849">
    <property type="entry name" value="Lactamase_B"/>
    <property type="match status" value="1"/>
</dbReference>
<evidence type="ECO:0000259" key="1">
    <source>
        <dbReference type="SMART" id="SM00849"/>
    </source>
</evidence>
<gene>
    <name evidence="2" type="ORF">LPQ35_00925</name>
</gene>
<evidence type="ECO:0000313" key="2">
    <source>
        <dbReference type="EMBL" id="XAT63956.1"/>
    </source>
</evidence>
<dbReference type="InterPro" id="IPR001279">
    <property type="entry name" value="Metallo-B-lactamas"/>
</dbReference>
<dbReference type="Proteomes" id="UP001492541">
    <property type="component" value="Chromosome"/>
</dbReference>
<dbReference type="Pfam" id="PF23023">
    <property type="entry name" value="Anti-Pycsar_Apyc1"/>
    <property type="match status" value="1"/>
</dbReference>
<dbReference type="PANTHER" id="PTHR46018:SF3">
    <property type="entry name" value="ARYLSULFATASE"/>
    <property type="match status" value="1"/>
</dbReference>
<proteinExistence type="predicted"/>
<reference evidence="2 3" key="1">
    <citation type="submission" date="2021-11" db="EMBL/GenBank/DDBJ databases">
        <title>Whole genome of Geoglobus acetivorans.</title>
        <authorList>
            <person name="Liu D."/>
        </authorList>
    </citation>
    <scope>NUCLEOTIDE SEQUENCE [LARGE SCALE GENOMIC DNA]</scope>
    <source>
        <strain evidence="2 3">SBH6</strain>
    </source>
</reference>
<evidence type="ECO:0000313" key="3">
    <source>
        <dbReference type="Proteomes" id="UP001492541"/>
    </source>
</evidence>
<organism evidence="2 3">
    <name type="scientific">Geoglobus acetivorans</name>
    <dbReference type="NCBI Taxonomy" id="565033"/>
    <lineage>
        <taxon>Archaea</taxon>
        <taxon>Methanobacteriati</taxon>
        <taxon>Methanobacteriota</taxon>
        <taxon>Archaeoglobi</taxon>
        <taxon>Archaeoglobales</taxon>
        <taxon>Archaeoglobaceae</taxon>
        <taxon>Geoglobus</taxon>
    </lineage>
</organism>